<feature type="region of interest" description="Disordered" evidence="4">
    <location>
        <begin position="1"/>
        <end position="31"/>
    </location>
</feature>
<dbReference type="GO" id="GO:0030154">
    <property type="term" value="P:cell differentiation"/>
    <property type="evidence" value="ECO:0007669"/>
    <property type="project" value="TreeGrafter"/>
</dbReference>
<evidence type="ECO:0000256" key="1">
    <source>
        <dbReference type="ARBA" id="ARBA00023125"/>
    </source>
</evidence>
<sequence>MSSVSDKSQTEINSPPGSPADQNEPLGNATALVPTLDSHPLLPIEQYRIQLYNYAIQAERLRLSQQYGTPYTNYQTPNVNRVMNYFHPRFQISSEEPKPQHSYIGLIAMAILSSPEMKLVLSDIYQYILDNYSYFRTRGPGWRNSIRHNLSLNDCFIKAGRSANGKGHYWSIHPANVDDFKKGDFRRRKAQRKVRRHMGLSVDDDNDSNSPPPLSPPLTFPNILFSSHPFQCFPQMLPPLGSTNTTSPCISRKRQFDVDSLLAPDHPASDLENTGKRQFDVDSLLAPDHPASDLENTDARKKLKPTSSPQTKVKHAASITDEVFERLQPGEEDRNKSDEEIDAENEADIDVVNNNNDSESEKVQESLILQRYYQTIALRRFQMYQQQLHQNPSEH</sequence>
<feature type="compositionally biased region" description="Basic residues" evidence="4">
    <location>
        <begin position="184"/>
        <end position="198"/>
    </location>
</feature>
<dbReference type="SMART" id="SM00339">
    <property type="entry name" value="FH"/>
    <property type="match status" value="1"/>
</dbReference>
<reference evidence="7" key="1">
    <citation type="submission" date="2025-08" db="UniProtKB">
        <authorList>
            <consortium name="RefSeq"/>
        </authorList>
    </citation>
    <scope>IDENTIFICATION</scope>
</reference>
<feature type="region of interest" description="Disordered" evidence="4">
    <location>
        <begin position="183"/>
        <end position="218"/>
    </location>
</feature>
<keyword evidence="2 3" id="KW-0539">Nucleus</keyword>
<evidence type="ECO:0000313" key="7">
    <source>
        <dbReference type="RefSeq" id="XP_008484032.1"/>
    </source>
</evidence>
<dbReference type="KEGG" id="dci:103520711"/>
<dbReference type="InterPro" id="IPR036390">
    <property type="entry name" value="WH_DNA-bd_sf"/>
</dbReference>
<dbReference type="SUPFAM" id="SSF46785">
    <property type="entry name" value="Winged helix' DNA-binding domain"/>
    <property type="match status" value="1"/>
</dbReference>
<evidence type="ECO:0000256" key="2">
    <source>
        <dbReference type="ARBA" id="ARBA00023242"/>
    </source>
</evidence>
<evidence type="ECO:0000256" key="4">
    <source>
        <dbReference type="SAM" id="MobiDB-lite"/>
    </source>
</evidence>
<dbReference type="InterPro" id="IPR050211">
    <property type="entry name" value="FOX_domain-containing"/>
</dbReference>
<gene>
    <name evidence="7" type="primary">LOC103520711</name>
</gene>
<feature type="domain" description="Fork-head" evidence="5">
    <location>
        <begin position="98"/>
        <end position="190"/>
    </location>
</feature>
<evidence type="ECO:0000259" key="5">
    <source>
        <dbReference type="PROSITE" id="PS50039"/>
    </source>
</evidence>
<proteinExistence type="predicted"/>
<organism evidence="6 7">
    <name type="scientific">Diaphorina citri</name>
    <name type="common">Asian citrus psyllid</name>
    <dbReference type="NCBI Taxonomy" id="121845"/>
    <lineage>
        <taxon>Eukaryota</taxon>
        <taxon>Metazoa</taxon>
        <taxon>Ecdysozoa</taxon>
        <taxon>Arthropoda</taxon>
        <taxon>Hexapoda</taxon>
        <taxon>Insecta</taxon>
        <taxon>Pterygota</taxon>
        <taxon>Neoptera</taxon>
        <taxon>Paraneoptera</taxon>
        <taxon>Hemiptera</taxon>
        <taxon>Sternorrhyncha</taxon>
        <taxon>Psylloidea</taxon>
        <taxon>Psyllidae</taxon>
        <taxon>Diaphorininae</taxon>
        <taxon>Diaphorina</taxon>
    </lineage>
</organism>
<dbReference type="PaxDb" id="121845-A0A1S3DLM5"/>
<evidence type="ECO:0000313" key="6">
    <source>
        <dbReference type="Proteomes" id="UP000079169"/>
    </source>
</evidence>
<name>A0A1S3DLM5_DIACI</name>
<dbReference type="InterPro" id="IPR001766">
    <property type="entry name" value="Fork_head_dom"/>
</dbReference>
<dbReference type="CTD" id="43843"/>
<dbReference type="PANTHER" id="PTHR11829">
    <property type="entry name" value="FORKHEAD BOX PROTEIN"/>
    <property type="match status" value="1"/>
</dbReference>
<feature type="compositionally biased region" description="Polar residues" evidence="4">
    <location>
        <begin position="1"/>
        <end position="15"/>
    </location>
</feature>
<comment type="subcellular location">
    <subcellularLocation>
        <location evidence="3">Nucleus</location>
    </subcellularLocation>
</comment>
<dbReference type="FunFam" id="1.10.10.10:FF:000352">
    <property type="entry name" value="Forkhead box Q2"/>
    <property type="match status" value="1"/>
</dbReference>
<dbReference type="PROSITE" id="PS50039">
    <property type="entry name" value="FORK_HEAD_3"/>
    <property type="match status" value="1"/>
</dbReference>
<dbReference type="PROSITE" id="PS00657">
    <property type="entry name" value="FORK_HEAD_1"/>
    <property type="match status" value="1"/>
</dbReference>
<dbReference type="PROSITE" id="PS00658">
    <property type="entry name" value="FORK_HEAD_2"/>
    <property type="match status" value="1"/>
</dbReference>
<dbReference type="Proteomes" id="UP000079169">
    <property type="component" value="Unplaced"/>
</dbReference>
<dbReference type="GeneID" id="103520711"/>
<dbReference type="PRINTS" id="PR00053">
    <property type="entry name" value="FORKHEAD"/>
</dbReference>
<dbReference type="GO" id="GO:0005634">
    <property type="term" value="C:nucleus"/>
    <property type="evidence" value="ECO:0007669"/>
    <property type="project" value="UniProtKB-SubCell"/>
</dbReference>
<dbReference type="InterPro" id="IPR030456">
    <property type="entry name" value="TF_fork_head_CS_2"/>
</dbReference>
<dbReference type="GO" id="GO:0009653">
    <property type="term" value="P:anatomical structure morphogenesis"/>
    <property type="evidence" value="ECO:0007669"/>
    <property type="project" value="TreeGrafter"/>
</dbReference>
<dbReference type="STRING" id="121845.A0A1S3DLM5"/>
<dbReference type="InterPro" id="IPR018122">
    <property type="entry name" value="TF_fork_head_CS_1"/>
</dbReference>
<dbReference type="Gene3D" id="1.10.10.10">
    <property type="entry name" value="Winged helix-like DNA-binding domain superfamily/Winged helix DNA-binding domain"/>
    <property type="match status" value="1"/>
</dbReference>
<dbReference type="GO" id="GO:0000981">
    <property type="term" value="F:DNA-binding transcription factor activity, RNA polymerase II-specific"/>
    <property type="evidence" value="ECO:0007669"/>
    <property type="project" value="TreeGrafter"/>
</dbReference>
<feature type="region of interest" description="Disordered" evidence="4">
    <location>
        <begin position="285"/>
        <end position="362"/>
    </location>
</feature>
<dbReference type="Pfam" id="PF00250">
    <property type="entry name" value="Forkhead"/>
    <property type="match status" value="1"/>
</dbReference>
<dbReference type="InterPro" id="IPR036388">
    <property type="entry name" value="WH-like_DNA-bd_sf"/>
</dbReference>
<keyword evidence="6" id="KW-1185">Reference proteome</keyword>
<evidence type="ECO:0000256" key="3">
    <source>
        <dbReference type="PROSITE-ProRule" id="PRU00089"/>
    </source>
</evidence>
<feature type="compositionally biased region" description="Acidic residues" evidence="4">
    <location>
        <begin position="339"/>
        <end position="349"/>
    </location>
</feature>
<accession>A0A1S3DLM5</accession>
<keyword evidence="1 3" id="KW-0238">DNA-binding</keyword>
<dbReference type="AlphaFoldDB" id="A0A1S3DLM5"/>
<feature type="compositionally biased region" description="Basic and acidic residues" evidence="4">
    <location>
        <begin position="323"/>
        <end position="338"/>
    </location>
</feature>
<dbReference type="CDD" id="cd20035">
    <property type="entry name" value="FH_FOXQ2-like"/>
    <property type="match status" value="1"/>
</dbReference>
<dbReference type="InterPro" id="IPR047519">
    <property type="entry name" value="FH_FOXQ2-like"/>
</dbReference>
<feature type="DNA-binding region" description="Fork-head" evidence="3">
    <location>
        <begin position="98"/>
        <end position="190"/>
    </location>
</feature>
<dbReference type="PANTHER" id="PTHR11829:SF343">
    <property type="entry name" value="FORK-HEAD DOMAIN-CONTAINING PROTEIN"/>
    <property type="match status" value="1"/>
</dbReference>
<dbReference type="GO" id="GO:0000978">
    <property type="term" value="F:RNA polymerase II cis-regulatory region sequence-specific DNA binding"/>
    <property type="evidence" value="ECO:0007669"/>
    <property type="project" value="TreeGrafter"/>
</dbReference>
<protein>
    <submittedName>
        <fullName evidence="7">Fork head domain-containing protein FD5</fullName>
    </submittedName>
</protein>
<dbReference type="RefSeq" id="XP_008484032.1">
    <property type="nucleotide sequence ID" value="XM_008485810.2"/>
</dbReference>